<dbReference type="AlphaFoldDB" id="A0A895XGH8"/>
<dbReference type="NCBIfam" id="TIGR00034">
    <property type="entry name" value="aroFGH"/>
    <property type="match status" value="1"/>
</dbReference>
<dbReference type="EMBL" id="CP070496">
    <property type="protein sequence ID" value="QSB03977.1"/>
    <property type="molecule type" value="Genomic_DNA"/>
</dbReference>
<evidence type="ECO:0000256" key="6">
    <source>
        <dbReference type="ARBA" id="ARBA00023141"/>
    </source>
</evidence>
<evidence type="ECO:0000256" key="7">
    <source>
        <dbReference type="ARBA" id="ARBA00047508"/>
    </source>
</evidence>
<evidence type="ECO:0000256" key="5">
    <source>
        <dbReference type="ARBA" id="ARBA00022679"/>
    </source>
</evidence>
<organism evidence="10 11">
    <name type="scientific">Natronoglycomyces albus</name>
    <dbReference type="NCBI Taxonomy" id="2811108"/>
    <lineage>
        <taxon>Bacteria</taxon>
        <taxon>Bacillati</taxon>
        <taxon>Actinomycetota</taxon>
        <taxon>Actinomycetes</taxon>
        <taxon>Glycomycetales</taxon>
        <taxon>Glycomycetaceae</taxon>
        <taxon>Natronoglycomyces</taxon>
    </lineage>
</organism>
<dbReference type="UniPathway" id="UPA00053">
    <property type="reaction ID" value="UER00084"/>
</dbReference>
<dbReference type="PANTHER" id="PTHR21225:SF12">
    <property type="entry name" value="PHOSPHO-2-DEHYDRO-3-DEOXYHEPTONATE ALDOLASE, TYROSINE-INHIBITED"/>
    <property type="match status" value="1"/>
</dbReference>
<reference evidence="10" key="1">
    <citation type="submission" date="2021-02" db="EMBL/GenBank/DDBJ databases">
        <title>Natronoglycomyces albus gen. nov., sp. nov, a haloalkaliphilic actinobacterium from a soda solonchak soil.</title>
        <authorList>
            <person name="Sorokin D.Y."/>
            <person name="Khijniak T.V."/>
            <person name="Zakharycheva A.P."/>
            <person name="Boueva O.V."/>
            <person name="Ariskina E.V."/>
            <person name="Hahnke R.L."/>
            <person name="Bunk B."/>
            <person name="Sproer C."/>
            <person name="Schumann P."/>
            <person name="Evtushenko L.I."/>
            <person name="Kublanov I.V."/>
        </authorList>
    </citation>
    <scope>NUCLEOTIDE SEQUENCE</scope>
    <source>
        <strain evidence="10">DSM 106290</strain>
    </source>
</reference>
<name>A0A895XGH8_9ACTN</name>
<dbReference type="InterPro" id="IPR013785">
    <property type="entry name" value="Aldolase_TIM"/>
</dbReference>
<dbReference type="GO" id="GO:0003849">
    <property type="term" value="F:3-deoxy-7-phosphoheptulonate synthase activity"/>
    <property type="evidence" value="ECO:0007669"/>
    <property type="project" value="UniProtKB-EC"/>
</dbReference>
<sequence>MRNVPTLSEAGQHPDLIERVTSHRRAIGDIVQGRDDRLLAIVGPCSAHDPQGMHEYAARLRLLAAEHSDELLIVVRVYVEKPRTRHGWPGLLLDPQLDGTGSAVEGIELARRMFAAIAALDLPIANEFVDPYLAPYVSELVSWAAIGARTVESPVHRRLASDLPMPVGMKNRADGAIGPAIDAVAVAGRSQPMLNLDAKGELRSYHSAGNPNAHLVLRGGDDGPNYSTAHIERSLLELSSSQQNPRLVIDCSHGNSGKDHRRQGAVVEAVCEQVGEGQNGIAGVMLESYLRPGRQALGEPLEYGVSVTDACIDIDETSHRLAQLAKAVIARRYATEARPRHITSVSS</sequence>
<accession>A0A895XGH8</accession>
<dbReference type="Pfam" id="PF00793">
    <property type="entry name" value="DAHP_synth_1"/>
    <property type="match status" value="1"/>
</dbReference>
<dbReference type="RefSeq" id="WP_213169975.1">
    <property type="nucleotide sequence ID" value="NZ_CP070496.1"/>
</dbReference>
<keyword evidence="4 8" id="KW-0028">Amino-acid biosynthesis</keyword>
<dbReference type="NCBIfam" id="NF009395">
    <property type="entry name" value="PRK12755.1"/>
    <property type="match status" value="1"/>
</dbReference>
<evidence type="ECO:0000256" key="8">
    <source>
        <dbReference type="PIRNR" id="PIRNR001361"/>
    </source>
</evidence>
<evidence type="ECO:0000256" key="2">
    <source>
        <dbReference type="ARBA" id="ARBA00004688"/>
    </source>
</evidence>
<evidence type="ECO:0000259" key="9">
    <source>
        <dbReference type="Pfam" id="PF00793"/>
    </source>
</evidence>
<keyword evidence="6 8" id="KW-0057">Aromatic amino acid biosynthesis</keyword>
<dbReference type="GO" id="GO:0005737">
    <property type="term" value="C:cytoplasm"/>
    <property type="evidence" value="ECO:0007669"/>
    <property type="project" value="TreeGrafter"/>
</dbReference>
<dbReference type="Proteomes" id="UP000662939">
    <property type="component" value="Chromosome"/>
</dbReference>
<dbReference type="InterPro" id="IPR006219">
    <property type="entry name" value="DAHP_synth_1"/>
</dbReference>
<dbReference type="EC" id="2.5.1.54" evidence="8"/>
<comment type="pathway">
    <text evidence="2 8">Metabolic intermediate biosynthesis; chorismate biosynthesis; chorismate from D-erythrose 4-phosphate and phosphoenolpyruvate: step 1/7.</text>
</comment>
<evidence type="ECO:0000256" key="4">
    <source>
        <dbReference type="ARBA" id="ARBA00022605"/>
    </source>
</evidence>
<protein>
    <recommendedName>
        <fullName evidence="8">Phospho-2-dehydro-3-deoxyheptonate aldolase</fullName>
        <ecNumber evidence="8">2.5.1.54</ecNumber>
    </recommendedName>
</protein>
<evidence type="ECO:0000256" key="3">
    <source>
        <dbReference type="ARBA" id="ARBA00007985"/>
    </source>
</evidence>
<evidence type="ECO:0000313" key="10">
    <source>
        <dbReference type="EMBL" id="QSB03977.1"/>
    </source>
</evidence>
<dbReference type="Gene3D" id="3.20.20.70">
    <property type="entry name" value="Aldolase class I"/>
    <property type="match status" value="1"/>
</dbReference>
<dbReference type="PANTHER" id="PTHR21225">
    <property type="entry name" value="PHOSPHO-2-DEHYDRO-3-DEOXYHEPTONATE ALDOLASE DAHP SYNTHETASE"/>
    <property type="match status" value="1"/>
</dbReference>
<dbReference type="GO" id="GO:0009423">
    <property type="term" value="P:chorismate biosynthetic process"/>
    <property type="evidence" value="ECO:0007669"/>
    <property type="project" value="UniProtKB-UniPathway"/>
</dbReference>
<feature type="domain" description="DAHP synthetase I/KDSA" evidence="9">
    <location>
        <begin position="29"/>
        <end position="319"/>
    </location>
</feature>
<comment type="catalytic activity">
    <reaction evidence="7 8">
        <text>D-erythrose 4-phosphate + phosphoenolpyruvate + H2O = 7-phospho-2-dehydro-3-deoxy-D-arabino-heptonate + phosphate</text>
        <dbReference type="Rhea" id="RHEA:14717"/>
        <dbReference type="ChEBI" id="CHEBI:15377"/>
        <dbReference type="ChEBI" id="CHEBI:16897"/>
        <dbReference type="ChEBI" id="CHEBI:43474"/>
        <dbReference type="ChEBI" id="CHEBI:58394"/>
        <dbReference type="ChEBI" id="CHEBI:58702"/>
        <dbReference type="EC" id="2.5.1.54"/>
    </reaction>
</comment>
<dbReference type="GO" id="GO:0009073">
    <property type="term" value="P:aromatic amino acid family biosynthetic process"/>
    <property type="evidence" value="ECO:0007669"/>
    <property type="project" value="UniProtKB-KW"/>
</dbReference>
<dbReference type="GO" id="GO:0008652">
    <property type="term" value="P:amino acid biosynthetic process"/>
    <property type="evidence" value="ECO:0007669"/>
    <property type="project" value="UniProtKB-KW"/>
</dbReference>
<evidence type="ECO:0000313" key="11">
    <source>
        <dbReference type="Proteomes" id="UP000662939"/>
    </source>
</evidence>
<dbReference type="SUPFAM" id="SSF51569">
    <property type="entry name" value="Aldolase"/>
    <property type="match status" value="1"/>
</dbReference>
<comment type="similarity">
    <text evidence="3 8">Belongs to the class-I DAHP synthase family.</text>
</comment>
<comment type="function">
    <text evidence="1 8">Stereospecific condensation of phosphoenolpyruvate (PEP) and D-erythrose-4-phosphate (E4P) giving rise to 3-deoxy-D-arabino-heptulosonate-7-phosphate (DAHP).</text>
</comment>
<dbReference type="InterPro" id="IPR006218">
    <property type="entry name" value="DAHP1/KDSA"/>
</dbReference>
<dbReference type="PIRSF" id="PIRSF001361">
    <property type="entry name" value="DAHP_synthase"/>
    <property type="match status" value="1"/>
</dbReference>
<gene>
    <name evidence="10" type="ORF">JQS30_09080</name>
</gene>
<proteinExistence type="inferred from homology"/>
<evidence type="ECO:0000256" key="1">
    <source>
        <dbReference type="ARBA" id="ARBA00003726"/>
    </source>
</evidence>
<dbReference type="KEGG" id="nav:JQS30_09080"/>
<keyword evidence="11" id="KW-1185">Reference proteome</keyword>
<keyword evidence="5 8" id="KW-0808">Transferase</keyword>